<organism evidence="2">
    <name type="scientific">Dikerogammarus haemobaphes virus 1</name>
    <dbReference type="NCBI Taxonomy" id="2704946"/>
    <lineage>
        <taxon>Viruses</taxon>
    </lineage>
</organism>
<reference evidence="2" key="1">
    <citation type="journal article" date="2020" name="MBio">
        <title>A New Family of DNA Viruses Causing Disease in Crustaceans from Diverse Aquatic Biomes.</title>
        <authorList>
            <person name="Subramaniam K."/>
            <person name="Behringer D.C."/>
            <person name="Bojko J."/>
            <person name="Yutin N."/>
            <person name="Clark A.S."/>
            <person name="Bateman K.S."/>
            <person name="van Aerle R."/>
            <person name="Bass D."/>
            <person name="Kerr R.C."/>
            <person name="Koonin E.V."/>
            <person name="Stentiford G.D."/>
            <person name="Waltzek T.B."/>
        </authorList>
    </citation>
    <scope>NUCLEOTIDE SEQUENCE</scope>
</reference>
<protein>
    <submittedName>
        <fullName evidence="2">Uncharacterized protein</fullName>
    </submittedName>
</protein>
<accession>A0A6G9HDK1</accession>
<dbReference type="EMBL" id="MN604016">
    <property type="protein sequence ID" value="QIQ08580.1"/>
    <property type="molecule type" value="Genomic_DNA"/>
</dbReference>
<name>A0A6G9HDK1_9VIRU</name>
<proteinExistence type="predicted"/>
<evidence type="ECO:0000313" key="2">
    <source>
        <dbReference type="EMBL" id="QIQ08580.1"/>
    </source>
</evidence>
<feature type="compositionally biased region" description="Low complexity" evidence="1">
    <location>
        <begin position="1"/>
        <end position="36"/>
    </location>
</feature>
<evidence type="ECO:0000256" key="1">
    <source>
        <dbReference type="SAM" id="MobiDB-lite"/>
    </source>
</evidence>
<feature type="compositionally biased region" description="Polar residues" evidence="1">
    <location>
        <begin position="37"/>
        <end position="50"/>
    </location>
</feature>
<feature type="compositionally biased region" description="Low complexity" evidence="1">
    <location>
        <begin position="51"/>
        <end position="75"/>
    </location>
</feature>
<sequence>MSVRGSPGSSGNSPSVRGSPGSSGNSPSVRGSPGSSDNSPSVRGSPGSSDNSPSVRGSPGSSGNSPSVRGSPGSSDNSPKSRNDNDKEIDAIIDEIAEEFYARFYNFQNDDSSITELPDSVHETIKASIRNNDAASAICHVNPYDEASHNFYTSILFYFCCMKYYAIYNKIDMESVLRLYEGIPSYFADPNDSSKNYNDELNLYYKLFILYHDLETSQYDKALQFFYQTKKTVNIEVLAEIINSRDTDVDRVNIRRGTVISLNIPKNGESIDANGVFLAYLTEIYPLLTKPFRGYVTVTTTLPPDSDVGVTITKNNISSKPLQLLQGLVDIQEYYINFEPTSDYTEIENESGASVFHIPKRIYIKPSRQMSLNVIYGFQITHLPDKSKRV</sequence>
<gene>
    <name evidence="2" type="primary">ORF16</name>
</gene>
<feature type="region of interest" description="Disordered" evidence="1">
    <location>
        <begin position="1"/>
        <end position="86"/>
    </location>
</feature>